<dbReference type="GeneID" id="69972793"/>
<dbReference type="EMBL" id="CP012747">
    <property type="protein sequence ID" value="ALL69195.1"/>
    <property type="molecule type" value="Genomic_DNA"/>
</dbReference>
<protein>
    <submittedName>
        <fullName evidence="1">ABC-type phosphate/phosphonate transport system, periplasmic component</fullName>
    </submittedName>
</protein>
<dbReference type="SUPFAM" id="SSF53850">
    <property type="entry name" value="Periplasmic binding protein-like II"/>
    <property type="match status" value="1"/>
</dbReference>
<dbReference type="PANTHER" id="PTHR35841">
    <property type="entry name" value="PHOSPHONATES-BINDING PERIPLASMIC PROTEIN"/>
    <property type="match status" value="1"/>
</dbReference>
<dbReference type="PANTHER" id="PTHR35841:SF1">
    <property type="entry name" value="PHOSPHONATES-BINDING PERIPLASMIC PROTEIN"/>
    <property type="match status" value="1"/>
</dbReference>
<dbReference type="Gene3D" id="3.40.190.10">
    <property type="entry name" value="Periplasmic binding protein-like II"/>
    <property type="match status" value="2"/>
</dbReference>
<name>A0A0P0RKI4_9BURK</name>
<dbReference type="AlphaFoldDB" id="A0A0P0RKI4"/>
<sequence length="262" mass="28388">MNPIAALPMYNVSPALAADWHALLADVLRNVEPRAAIVEPDDLHAFWRRPDLLLSQTCGYPYVLGLHAHVQLIATPRFDASGCEGANYSSVLVTRDDAPFDSIEACRGARAAFNSADSNSGYNALRHSVAPHAKHGTFFGATLETGSHLGSLRAVAEDRADLAAIDCVTMAFARDAYPELTGRLREIGYTRSSPGLPLIASTHVAPEQAEALRDALDEAVAAQPGRARRLRLKGFSRLPPEAYESIRQMENEARVANYARLA</sequence>
<dbReference type="RefSeq" id="WP_035996661.1">
    <property type="nucleotide sequence ID" value="NZ_CP012747.1"/>
</dbReference>
<accession>A0A0P0RKI4</accession>
<gene>
    <name evidence="1" type="ORF">K788_0004597</name>
</gene>
<dbReference type="KEGG" id="bcai:K788_0004597"/>
<evidence type="ECO:0000313" key="2">
    <source>
        <dbReference type="Proteomes" id="UP000019146"/>
    </source>
</evidence>
<dbReference type="Pfam" id="PF12974">
    <property type="entry name" value="Phosphonate-bd"/>
    <property type="match status" value="1"/>
</dbReference>
<evidence type="ECO:0000313" key="1">
    <source>
        <dbReference type="EMBL" id="ALL69195.1"/>
    </source>
</evidence>
<proteinExistence type="predicted"/>
<organism evidence="1 2">
    <name type="scientific">Paraburkholderia caribensis MBA4</name>
    <dbReference type="NCBI Taxonomy" id="1323664"/>
    <lineage>
        <taxon>Bacteria</taxon>
        <taxon>Pseudomonadati</taxon>
        <taxon>Pseudomonadota</taxon>
        <taxon>Betaproteobacteria</taxon>
        <taxon>Burkholderiales</taxon>
        <taxon>Burkholderiaceae</taxon>
        <taxon>Paraburkholderia</taxon>
    </lineage>
</organism>
<dbReference type="Proteomes" id="UP000019146">
    <property type="component" value="Chromosome 2"/>
</dbReference>
<reference evidence="1 2" key="1">
    <citation type="journal article" date="2014" name="Genome Announc.">
        <title>Draft Genome Sequence of the Haloacid-Degrading Burkholderia caribensis Strain MBA4.</title>
        <authorList>
            <person name="Pan Y."/>
            <person name="Kong K.F."/>
            <person name="Tsang J.S."/>
        </authorList>
    </citation>
    <scope>NUCLEOTIDE SEQUENCE [LARGE SCALE GENOMIC DNA]</scope>
    <source>
        <strain evidence="1 2">MBA4</strain>
    </source>
</reference>